<comment type="similarity">
    <text evidence="1">Belongs to the SCO1/2 family.</text>
</comment>
<reference evidence="6" key="1">
    <citation type="submission" date="2022-03" db="EMBL/GenBank/DDBJ databases">
        <title>Pseudomonas marianensis sp. nov., a marine bacterium isolated from deep-sea sediments of the Mariana Trench.</title>
        <authorList>
            <person name="Wei Y."/>
        </authorList>
    </citation>
    <scope>NUCLEOTIDE SEQUENCE</scope>
    <source>
        <strain evidence="6">PS1</strain>
    </source>
</reference>
<keyword evidence="4" id="KW-0472">Membrane</keyword>
<keyword evidence="3" id="KW-1015">Disulfide bond</keyword>
<keyword evidence="2" id="KW-0479">Metal-binding</keyword>
<evidence type="ECO:0000313" key="7">
    <source>
        <dbReference type="Proteomes" id="UP001139682"/>
    </source>
</evidence>
<dbReference type="RefSeq" id="WP_243605111.1">
    <property type="nucleotide sequence ID" value="NZ_JALGRD010000003.1"/>
</dbReference>
<keyword evidence="4" id="KW-1133">Transmembrane helix</keyword>
<keyword evidence="4" id="KW-0812">Transmembrane</keyword>
<gene>
    <name evidence="6" type="ORF">MST27_06080</name>
</gene>
<evidence type="ECO:0000256" key="3">
    <source>
        <dbReference type="PIRSR" id="PIRSR603782-2"/>
    </source>
</evidence>
<dbReference type="InterPro" id="IPR003782">
    <property type="entry name" value="SCO1/SenC"/>
</dbReference>
<feature type="chain" id="PRO_5040982572" evidence="5">
    <location>
        <begin position="24"/>
        <end position="281"/>
    </location>
</feature>
<dbReference type="EMBL" id="JALGRD010000003">
    <property type="protein sequence ID" value="MCJ0972932.1"/>
    <property type="molecule type" value="Genomic_DNA"/>
</dbReference>
<dbReference type="InterPro" id="IPR036249">
    <property type="entry name" value="Thioredoxin-like_sf"/>
</dbReference>
<evidence type="ECO:0000313" key="6">
    <source>
        <dbReference type="EMBL" id="MCJ0972932.1"/>
    </source>
</evidence>
<comment type="caution">
    <text evidence="6">The sequence shown here is derived from an EMBL/GenBank/DDBJ whole genome shotgun (WGS) entry which is preliminary data.</text>
</comment>
<evidence type="ECO:0000256" key="4">
    <source>
        <dbReference type="SAM" id="Phobius"/>
    </source>
</evidence>
<feature type="transmembrane region" description="Helical" evidence="4">
    <location>
        <begin position="246"/>
        <end position="272"/>
    </location>
</feature>
<evidence type="ECO:0000256" key="5">
    <source>
        <dbReference type="SAM" id="SignalP"/>
    </source>
</evidence>
<proteinExistence type="inferred from homology"/>
<sequence length="281" mass="30716">MRRPLWMLWLSWLAWLLLGPAQADTPFDPFAAAGIEQKPGAQVPLELRFVDVDGNRVTLGDVLGDRPVILAPVYYRCPNVCGAQLASLFNLLSALSLELGKDYEVVAFSIDPRETPADAEAERAKLRTRWPQLVDSPHVHFLSEVVPATRPEPNPSHPAAGHRLAEAVGFNYSWDPEIGEFAHASAIATLSPDGRLVRWLYGLGYQPDDMRLALVDAGEGRVGSLGDQLLLLCYHYDPRTGGYDNLVIGALQVGGIGTTLLLGGFIGVTLWLERRKREGGA</sequence>
<feature type="binding site" evidence="2">
    <location>
        <position position="77"/>
    </location>
    <ligand>
        <name>Cu cation</name>
        <dbReference type="ChEBI" id="CHEBI:23378"/>
    </ligand>
</feature>
<dbReference type="Pfam" id="PF02630">
    <property type="entry name" value="SCO1-SenC"/>
    <property type="match status" value="1"/>
</dbReference>
<dbReference type="AlphaFoldDB" id="A0A9X1W412"/>
<evidence type="ECO:0000256" key="2">
    <source>
        <dbReference type="PIRSR" id="PIRSR603782-1"/>
    </source>
</evidence>
<feature type="disulfide bond" description="Redox-active" evidence="3">
    <location>
        <begin position="77"/>
        <end position="81"/>
    </location>
</feature>
<feature type="binding site" evidence="2">
    <location>
        <position position="81"/>
    </location>
    <ligand>
        <name>Cu cation</name>
        <dbReference type="ChEBI" id="CHEBI:23378"/>
    </ligand>
</feature>
<protein>
    <submittedName>
        <fullName evidence="6">SCO family protein</fullName>
    </submittedName>
</protein>
<dbReference type="CDD" id="cd02968">
    <property type="entry name" value="SCO"/>
    <property type="match status" value="1"/>
</dbReference>
<feature type="signal peptide" evidence="5">
    <location>
        <begin position="1"/>
        <end position="23"/>
    </location>
</feature>
<dbReference type="SUPFAM" id="SSF52833">
    <property type="entry name" value="Thioredoxin-like"/>
    <property type="match status" value="1"/>
</dbReference>
<accession>A0A9X1W412</accession>
<dbReference type="GO" id="GO:0046872">
    <property type="term" value="F:metal ion binding"/>
    <property type="evidence" value="ECO:0007669"/>
    <property type="project" value="UniProtKB-KW"/>
</dbReference>
<keyword evidence="5" id="KW-0732">Signal</keyword>
<evidence type="ECO:0000256" key="1">
    <source>
        <dbReference type="ARBA" id="ARBA00010996"/>
    </source>
</evidence>
<name>A0A9X1W412_9GAMM</name>
<keyword evidence="2" id="KW-0186">Copper</keyword>
<keyword evidence="7" id="KW-1185">Reference proteome</keyword>
<organism evidence="6 7">
    <name type="scientific">Stutzerimonas marianensis</name>
    <dbReference type="NCBI Taxonomy" id="2929513"/>
    <lineage>
        <taxon>Bacteria</taxon>
        <taxon>Pseudomonadati</taxon>
        <taxon>Pseudomonadota</taxon>
        <taxon>Gammaproteobacteria</taxon>
        <taxon>Pseudomonadales</taxon>
        <taxon>Pseudomonadaceae</taxon>
        <taxon>Stutzerimonas</taxon>
    </lineage>
</organism>
<dbReference type="Gene3D" id="3.40.30.10">
    <property type="entry name" value="Glutaredoxin"/>
    <property type="match status" value="1"/>
</dbReference>
<dbReference type="Proteomes" id="UP001139682">
    <property type="component" value="Unassembled WGS sequence"/>
</dbReference>